<comment type="caution">
    <text evidence="6">The sequence shown here is derived from an EMBL/GenBank/DDBJ whole genome shotgun (WGS) entry which is preliminary data.</text>
</comment>
<dbReference type="SUPFAM" id="SSF48371">
    <property type="entry name" value="ARM repeat"/>
    <property type="match status" value="1"/>
</dbReference>
<dbReference type="InterPro" id="IPR039776">
    <property type="entry name" value="Pds5"/>
</dbReference>
<organism evidence="6 7">
    <name type="scientific">Hohenbuehelia grisea</name>
    <dbReference type="NCBI Taxonomy" id="104357"/>
    <lineage>
        <taxon>Eukaryota</taxon>
        <taxon>Fungi</taxon>
        <taxon>Dikarya</taxon>
        <taxon>Basidiomycota</taxon>
        <taxon>Agaricomycotina</taxon>
        <taxon>Agaricomycetes</taxon>
        <taxon>Agaricomycetidae</taxon>
        <taxon>Agaricales</taxon>
        <taxon>Pleurotineae</taxon>
        <taxon>Pleurotaceae</taxon>
        <taxon>Hohenbuehelia</taxon>
    </lineage>
</organism>
<dbReference type="PANTHER" id="PTHR12663">
    <property type="entry name" value="ANDROGEN INDUCED INHIBITOR OF PROLIFERATION AS3 / PDS5-RELATED"/>
    <property type="match status" value="1"/>
</dbReference>
<evidence type="ECO:0000313" key="7">
    <source>
        <dbReference type="Proteomes" id="UP001556367"/>
    </source>
</evidence>
<name>A0ABR3JSK2_9AGAR</name>
<keyword evidence="5" id="KW-0131">Cell cycle</keyword>
<sequence>MVASSSRRASERITTKGVSTDTLLTKLKALHATLAGLDQDAPKTSLANPRKDLSQMSLLMHKDPGVNAYTACGLAEILRLYAPDAPYTDHELRDIFQFFITVLKKGLTGTAAPYYDAYFLLLESLSTVKSVVLMCDLGDAEALMLEMFRTAFVLVRRELPRKLDLFLADILIAIIDESQTLTRDVIESLLSQFMEKNQRLDQPGYRLAVTICSATADRLQRHVSQYFTDIIVNHSPENDPDADEDDDDHFAAVRTAHDLIARIHRACPALLHSVVPQLEEELRVEDATLRGLATQTLGDMYAGIASGSGPASEDSASGKGKEVAPDAMEATAHAHAQDLVKKYPTTWNLWLSRRNDRVAAVRLRFVEAAGHLIHALPEFKQAVEDALHHKLLDPDEKVRAAVCRAYSRLNYEDALHHVSTTQLRAVAGRGLDRKHSVRMEALSAVGRLFGLALPEIESNDTSATEHFAWIPNEILHMVAVGTEVRPVVEDVVAKYVLPLPSASSKGKETQTDDDAASTWTSRLLAVMRHMDDKAVSALLLLSGLRVARPTIFEHFVDACVKNNGGIIDEDEDKVIRKLNAVIQHISSLFSDSHKASEDLQAFAKLNEGRLYKLLRTCMDTQTDMKAMSKASAEFIRRLEQTSATIVPTMTVVLYRASLRIVNQSTIPSLIRAVKKDQDREARRSSLTGTSATKIAAGHARVLLTHVAKHCPALFKPHVGELSKVIASEKGAPLVEAGLQALAAVVRWDEKLNSGDKKLDERVTRYALDTNPRLAKFAGRYLAFSKNRKTTCKEVAETIANNLPDADAEQRFAHLAVLAQFARFASAAFDQQSEVIMTFLLKQVLMVPLSLDADAMEDEEEWAEESDLSYMALAKLQALKVCRYRCLSHAADETALELATPVLKMLATLVEQNGSLSPDEVEDPKVLSRMRLQATVSLLHLATVEKYAAAISPKFIKLALTVQDTCYNVRYSFLSKLITLLQARKLPPRFNIIPFITIHDPEADVKAMASQYVSTAFRKMPQLMKVEQFELIFIRLLHLLAHHPDFGTSHEDLLDISKYIEFYLDLIGNNDTVSLLYHLAAKGKTVRDAESHGYSENLYMTAELAQELIKIRAHTHSWSIQSYPGKVKLPADILRPLPSAEAANKILKTVYLPEATTSWLAGLLKPTVKVRSFNC</sequence>
<dbReference type="InterPro" id="IPR016024">
    <property type="entry name" value="ARM-type_fold"/>
</dbReference>
<dbReference type="CDD" id="cd19953">
    <property type="entry name" value="PDS5"/>
    <property type="match status" value="1"/>
</dbReference>
<protein>
    <submittedName>
        <fullName evidence="6">Uncharacterized protein</fullName>
    </submittedName>
</protein>
<keyword evidence="4" id="KW-0539">Nucleus</keyword>
<evidence type="ECO:0000256" key="4">
    <source>
        <dbReference type="ARBA" id="ARBA00023242"/>
    </source>
</evidence>
<evidence type="ECO:0000256" key="2">
    <source>
        <dbReference type="ARBA" id="ARBA00022618"/>
    </source>
</evidence>
<keyword evidence="7" id="KW-1185">Reference proteome</keyword>
<evidence type="ECO:0000256" key="3">
    <source>
        <dbReference type="ARBA" id="ARBA00022776"/>
    </source>
</evidence>
<dbReference type="Pfam" id="PF20168">
    <property type="entry name" value="PDS5"/>
    <property type="match status" value="1"/>
</dbReference>
<dbReference type="EMBL" id="JASNQZ010000004">
    <property type="protein sequence ID" value="KAL0958138.1"/>
    <property type="molecule type" value="Genomic_DNA"/>
</dbReference>
<reference evidence="7" key="1">
    <citation type="submission" date="2024-06" db="EMBL/GenBank/DDBJ databases">
        <title>Multi-omics analyses provide insights into the biosynthesis of the anticancer antibiotic pleurotin in Hohenbuehelia grisea.</title>
        <authorList>
            <person name="Weaver J.A."/>
            <person name="Alberti F."/>
        </authorList>
    </citation>
    <scope>NUCLEOTIDE SEQUENCE [LARGE SCALE GENOMIC DNA]</scope>
    <source>
        <strain evidence="7">T-177</strain>
    </source>
</reference>
<dbReference type="Gene3D" id="1.25.10.10">
    <property type="entry name" value="Leucine-rich Repeat Variant"/>
    <property type="match status" value="1"/>
</dbReference>
<gene>
    <name evidence="6" type="ORF">HGRIS_000306</name>
</gene>
<dbReference type="InterPro" id="IPR011989">
    <property type="entry name" value="ARM-like"/>
</dbReference>
<evidence type="ECO:0000256" key="1">
    <source>
        <dbReference type="ARBA" id="ARBA00004123"/>
    </source>
</evidence>
<accession>A0ABR3JSK2</accession>
<dbReference type="PANTHER" id="PTHR12663:SF0">
    <property type="entry name" value="PRECOCIOUS DISSOCIATION OF SISTERS 5, ISOFORM A"/>
    <property type="match status" value="1"/>
</dbReference>
<evidence type="ECO:0000256" key="5">
    <source>
        <dbReference type="ARBA" id="ARBA00023306"/>
    </source>
</evidence>
<comment type="subcellular location">
    <subcellularLocation>
        <location evidence="1">Nucleus</location>
    </subcellularLocation>
</comment>
<keyword evidence="2" id="KW-0132">Cell division</keyword>
<proteinExistence type="predicted"/>
<evidence type="ECO:0000313" key="6">
    <source>
        <dbReference type="EMBL" id="KAL0958138.1"/>
    </source>
</evidence>
<keyword evidence="3" id="KW-0498">Mitosis</keyword>
<dbReference type="Proteomes" id="UP001556367">
    <property type="component" value="Unassembled WGS sequence"/>
</dbReference>